<dbReference type="Proteomes" id="UP001210925">
    <property type="component" value="Unassembled WGS sequence"/>
</dbReference>
<dbReference type="FunFam" id="3.30.160.60:FF:000446">
    <property type="entry name" value="Zinc finger protein"/>
    <property type="match status" value="1"/>
</dbReference>
<evidence type="ECO:0000256" key="1">
    <source>
        <dbReference type="ARBA" id="ARBA00004123"/>
    </source>
</evidence>
<keyword evidence="10" id="KW-1185">Reference proteome</keyword>
<evidence type="ECO:0000256" key="2">
    <source>
        <dbReference type="ARBA" id="ARBA00022723"/>
    </source>
</evidence>
<dbReference type="EMBL" id="JADGKB010000025">
    <property type="protein sequence ID" value="KAJ3258620.1"/>
    <property type="molecule type" value="Genomic_DNA"/>
</dbReference>
<dbReference type="Gene3D" id="3.30.160.60">
    <property type="entry name" value="Classic Zinc Finger"/>
    <property type="match status" value="1"/>
</dbReference>
<dbReference type="PROSITE" id="PS50157">
    <property type="entry name" value="ZINC_FINGER_C2H2_2"/>
    <property type="match status" value="1"/>
</dbReference>
<evidence type="ECO:0000256" key="3">
    <source>
        <dbReference type="ARBA" id="ARBA00022737"/>
    </source>
</evidence>
<sequence>MQPFDQSQTEGMDTFSAAMARAHLAVAANFPHLQYGLPLSQLPQELTLDRFAQPEAPPVQEQQPQDGKYTYYTTSNPISRLMRINGHSNAQNALKDLQGRNILIRNHDLNRHIRTHSQQRPHMCQVCGRQFARRDALKRHERMNPEGKKIHCIPDPERVFNAQNLNEMQQQQINHAQQAAITLQQHFDELSRLHPGEIPSHFDAASVISSLAMRDQSQDLMLTHEQAMQAVQALAQQQQQQDD</sequence>
<dbReference type="InterPro" id="IPR013087">
    <property type="entry name" value="Znf_C2H2_type"/>
</dbReference>
<dbReference type="Pfam" id="PF00096">
    <property type="entry name" value="zf-C2H2"/>
    <property type="match status" value="1"/>
</dbReference>
<dbReference type="PANTHER" id="PTHR24394:SF29">
    <property type="entry name" value="MYONEURIN"/>
    <property type="match status" value="1"/>
</dbReference>
<comment type="subcellular location">
    <subcellularLocation>
        <location evidence="1">Nucleus</location>
    </subcellularLocation>
</comment>
<organism evidence="9 10">
    <name type="scientific">Boothiomyces macroporosus</name>
    <dbReference type="NCBI Taxonomy" id="261099"/>
    <lineage>
        <taxon>Eukaryota</taxon>
        <taxon>Fungi</taxon>
        <taxon>Fungi incertae sedis</taxon>
        <taxon>Chytridiomycota</taxon>
        <taxon>Chytridiomycota incertae sedis</taxon>
        <taxon>Chytridiomycetes</taxon>
        <taxon>Rhizophydiales</taxon>
        <taxon>Terramycetaceae</taxon>
        <taxon>Boothiomyces</taxon>
    </lineage>
</organism>
<dbReference type="AlphaFoldDB" id="A0AAD5UHX7"/>
<evidence type="ECO:0000256" key="5">
    <source>
        <dbReference type="ARBA" id="ARBA00022833"/>
    </source>
</evidence>
<dbReference type="InterPro" id="IPR036236">
    <property type="entry name" value="Znf_C2H2_sf"/>
</dbReference>
<dbReference type="GO" id="GO:0008270">
    <property type="term" value="F:zinc ion binding"/>
    <property type="evidence" value="ECO:0007669"/>
    <property type="project" value="UniProtKB-KW"/>
</dbReference>
<evidence type="ECO:0000259" key="8">
    <source>
        <dbReference type="PROSITE" id="PS50157"/>
    </source>
</evidence>
<evidence type="ECO:0000256" key="6">
    <source>
        <dbReference type="ARBA" id="ARBA00023242"/>
    </source>
</evidence>
<evidence type="ECO:0000313" key="9">
    <source>
        <dbReference type="EMBL" id="KAJ3258620.1"/>
    </source>
</evidence>
<evidence type="ECO:0000256" key="4">
    <source>
        <dbReference type="ARBA" id="ARBA00022771"/>
    </source>
</evidence>
<evidence type="ECO:0000256" key="7">
    <source>
        <dbReference type="PROSITE-ProRule" id="PRU00042"/>
    </source>
</evidence>
<dbReference type="GO" id="GO:0000981">
    <property type="term" value="F:DNA-binding transcription factor activity, RNA polymerase II-specific"/>
    <property type="evidence" value="ECO:0007669"/>
    <property type="project" value="TreeGrafter"/>
</dbReference>
<keyword evidence="5" id="KW-0862">Zinc</keyword>
<keyword evidence="6" id="KW-0539">Nucleus</keyword>
<dbReference type="SUPFAM" id="SSF57667">
    <property type="entry name" value="beta-beta-alpha zinc fingers"/>
    <property type="match status" value="1"/>
</dbReference>
<comment type="caution">
    <text evidence="9">The sequence shown here is derived from an EMBL/GenBank/DDBJ whole genome shotgun (WGS) entry which is preliminary data.</text>
</comment>
<dbReference type="PANTHER" id="PTHR24394">
    <property type="entry name" value="ZINC FINGER PROTEIN"/>
    <property type="match status" value="1"/>
</dbReference>
<keyword evidence="2" id="KW-0479">Metal-binding</keyword>
<gene>
    <name evidence="9" type="ORF">HK103_003408</name>
</gene>
<keyword evidence="3" id="KW-0677">Repeat</keyword>
<reference evidence="9" key="1">
    <citation type="submission" date="2020-05" db="EMBL/GenBank/DDBJ databases">
        <title>Phylogenomic resolution of chytrid fungi.</title>
        <authorList>
            <person name="Stajich J.E."/>
            <person name="Amses K."/>
            <person name="Simmons R."/>
            <person name="Seto K."/>
            <person name="Myers J."/>
            <person name="Bonds A."/>
            <person name="Quandt C.A."/>
            <person name="Barry K."/>
            <person name="Liu P."/>
            <person name="Grigoriev I."/>
            <person name="Longcore J.E."/>
            <person name="James T.Y."/>
        </authorList>
    </citation>
    <scope>NUCLEOTIDE SEQUENCE</scope>
    <source>
        <strain evidence="9">PLAUS21</strain>
    </source>
</reference>
<accession>A0AAD5UHX7</accession>
<name>A0AAD5UHX7_9FUNG</name>
<keyword evidence="4 7" id="KW-0863">Zinc-finger</keyword>
<feature type="domain" description="C2H2-type" evidence="8">
    <location>
        <begin position="122"/>
        <end position="156"/>
    </location>
</feature>
<proteinExistence type="predicted"/>
<evidence type="ECO:0000313" key="10">
    <source>
        <dbReference type="Proteomes" id="UP001210925"/>
    </source>
</evidence>
<dbReference type="GO" id="GO:0005634">
    <property type="term" value="C:nucleus"/>
    <property type="evidence" value="ECO:0007669"/>
    <property type="project" value="UniProtKB-SubCell"/>
</dbReference>
<protein>
    <recommendedName>
        <fullName evidence="8">C2H2-type domain-containing protein</fullName>
    </recommendedName>
</protein>